<accession>Q1IMG8</accession>
<keyword evidence="3" id="KW-0975">Bacterial flagellum</keyword>
<dbReference type="KEGG" id="aba:Acid345_2931"/>
<dbReference type="RefSeq" id="WP_011523733.1">
    <property type="nucleotide sequence ID" value="NC_008009.1"/>
</dbReference>
<dbReference type="Proteomes" id="UP000002432">
    <property type="component" value="Chromosome"/>
</dbReference>
<dbReference type="InterPro" id="IPR046358">
    <property type="entry name" value="Flagellin_C"/>
</dbReference>
<dbReference type="EMBL" id="CP000360">
    <property type="protein sequence ID" value="ABF41932.1"/>
    <property type="molecule type" value="Genomic_DNA"/>
</dbReference>
<keyword evidence="7" id="KW-1185">Reference proteome</keyword>
<evidence type="ECO:0000259" key="4">
    <source>
        <dbReference type="Pfam" id="PF00669"/>
    </source>
</evidence>
<protein>
    <submittedName>
        <fullName evidence="6">Flagellin-like protein</fullName>
    </submittedName>
</protein>
<dbReference type="HOGENOM" id="CLU_024437_1_1_0"/>
<dbReference type="InterPro" id="IPR001492">
    <property type="entry name" value="Flagellin"/>
</dbReference>
<evidence type="ECO:0000256" key="2">
    <source>
        <dbReference type="ARBA" id="ARBA00005709"/>
    </source>
</evidence>
<organism evidence="6 7">
    <name type="scientific">Koribacter versatilis (strain Ellin345)</name>
    <dbReference type="NCBI Taxonomy" id="204669"/>
    <lineage>
        <taxon>Bacteria</taxon>
        <taxon>Pseudomonadati</taxon>
        <taxon>Acidobacteriota</taxon>
        <taxon>Terriglobia</taxon>
        <taxon>Terriglobales</taxon>
        <taxon>Candidatus Korobacteraceae</taxon>
        <taxon>Candidatus Korobacter</taxon>
    </lineage>
</organism>
<evidence type="ECO:0000259" key="5">
    <source>
        <dbReference type="Pfam" id="PF00700"/>
    </source>
</evidence>
<gene>
    <name evidence="6" type="ordered locus">Acid345_2931</name>
</gene>
<dbReference type="AlphaFoldDB" id="Q1IMG8"/>
<proteinExistence type="inferred from homology"/>
<dbReference type="NCBIfam" id="TIGR02550">
    <property type="entry name" value="flagell_flgL"/>
    <property type="match status" value="1"/>
</dbReference>
<evidence type="ECO:0000256" key="1">
    <source>
        <dbReference type="ARBA" id="ARBA00004365"/>
    </source>
</evidence>
<dbReference type="GO" id="GO:0005198">
    <property type="term" value="F:structural molecule activity"/>
    <property type="evidence" value="ECO:0007669"/>
    <property type="project" value="InterPro"/>
</dbReference>
<keyword evidence="6" id="KW-0966">Cell projection</keyword>
<dbReference type="InterPro" id="IPR001029">
    <property type="entry name" value="Flagellin_N"/>
</dbReference>
<dbReference type="InterPro" id="IPR013384">
    <property type="entry name" value="Flagell_FlgL"/>
</dbReference>
<dbReference type="Pfam" id="PF00669">
    <property type="entry name" value="Flagellin_N"/>
    <property type="match status" value="1"/>
</dbReference>
<dbReference type="eggNOG" id="COG1344">
    <property type="taxonomic scope" value="Bacteria"/>
</dbReference>
<evidence type="ECO:0000256" key="3">
    <source>
        <dbReference type="ARBA" id="ARBA00023143"/>
    </source>
</evidence>
<dbReference type="STRING" id="204669.Acid345_2931"/>
<dbReference type="Pfam" id="PF00700">
    <property type="entry name" value="Flagellin_C"/>
    <property type="match status" value="1"/>
</dbReference>
<dbReference type="SUPFAM" id="SSF64518">
    <property type="entry name" value="Phase 1 flagellin"/>
    <property type="match status" value="1"/>
</dbReference>
<dbReference type="Gene3D" id="1.20.1330.10">
    <property type="entry name" value="f41 fragment of flagellin, N-terminal domain"/>
    <property type="match status" value="1"/>
</dbReference>
<dbReference type="GO" id="GO:0009424">
    <property type="term" value="C:bacterial-type flagellum hook"/>
    <property type="evidence" value="ECO:0007669"/>
    <property type="project" value="InterPro"/>
</dbReference>
<evidence type="ECO:0000313" key="6">
    <source>
        <dbReference type="EMBL" id="ABF41932.1"/>
    </source>
</evidence>
<dbReference type="PANTHER" id="PTHR42792">
    <property type="entry name" value="FLAGELLIN"/>
    <property type="match status" value="1"/>
</dbReference>
<comment type="subcellular location">
    <subcellularLocation>
        <location evidence="1">Bacterial flagellum</location>
    </subcellularLocation>
</comment>
<feature type="domain" description="Flagellin C-terminal" evidence="5">
    <location>
        <begin position="215"/>
        <end position="294"/>
    </location>
</feature>
<reference evidence="6 7" key="1">
    <citation type="journal article" date="2009" name="Appl. Environ. Microbiol.">
        <title>Three genomes from the phylum Acidobacteria provide insight into the lifestyles of these microorganisms in soils.</title>
        <authorList>
            <person name="Ward N.L."/>
            <person name="Challacombe J.F."/>
            <person name="Janssen P.H."/>
            <person name="Henrissat B."/>
            <person name="Coutinho P.M."/>
            <person name="Wu M."/>
            <person name="Xie G."/>
            <person name="Haft D.H."/>
            <person name="Sait M."/>
            <person name="Badger J."/>
            <person name="Barabote R.D."/>
            <person name="Bradley B."/>
            <person name="Brettin T.S."/>
            <person name="Brinkac L.M."/>
            <person name="Bruce D."/>
            <person name="Creasy T."/>
            <person name="Daugherty S.C."/>
            <person name="Davidsen T.M."/>
            <person name="DeBoy R.T."/>
            <person name="Detter J.C."/>
            <person name="Dodson R.J."/>
            <person name="Durkin A.S."/>
            <person name="Ganapathy A."/>
            <person name="Gwinn-Giglio M."/>
            <person name="Han C.S."/>
            <person name="Khouri H."/>
            <person name="Kiss H."/>
            <person name="Kothari S.P."/>
            <person name="Madupu R."/>
            <person name="Nelson K.E."/>
            <person name="Nelson W.C."/>
            <person name="Paulsen I."/>
            <person name="Penn K."/>
            <person name="Ren Q."/>
            <person name="Rosovitz M.J."/>
            <person name="Selengut J.D."/>
            <person name="Shrivastava S."/>
            <person name="Sullivan S.A."/>
            <person name="Tapia R."/>
            <person name="Thompson L.S."/>
            <person name="Watkins K.L."/>
            <person name="Yang Q."/>
            <person name="Yu C."/>
            <person name="Zafar N."/>
            <person name="Zhou L."/>
            <person name="Kuske C.R."/>
        </authorList>
    </citation>
    <scope>NUCLEOTIDE SEQUENCE [LARGE SCALE GENOMIC DNA]</scope>
    <source>
        <strain evidence="6 7">Ellin345</strain>
    </source>
</reference>
<feature type="domain" description="Flagellin N-terminal" evidence="4">
    <location>
        <begin position="10"/>
        <end position="138"/>
    </location>
</feature>
<dbReference type="EnsemblBacteria" id="ABF41932">
    <property type="protein sequence ID" value="ABF41932"/>
    <property type="gene ID" value="Acid345_2931"/>
</dbReference>
<keyword evidence="6" id="KW-0969">Cilium</keyword>
<dbReference type="OrthoDB" id="9758307at2"/>
<dbReference type="PANTHER" id="PTHR42792:SF1">
    <property type="entry name" value="FLAGELLAR HOOK-ASSOCIATED PROTEIN 3"/>
    <property type="match status" value="1"/>
</dbReference>
<keyword evidence="6" id="KW-0282">Flagellum</keyword>
<evidence type="ECO:0000313" key="7">
    <source>
        <dbReference type="Proteomes" id="UP000002432"/>
    </source>
</evidence>
<sequence length="295" mass="30992">MRVNPNQWSNILDTLNRLTEGENNAIREVSTGNRLSAPSDDPSAMTLLIRNRASQSDCDRYVQNIGSISASLQNADSALSNVTTSLNRAITLGLEGTGGTLSNANRSAIADEVSQIRDQVLALANTTFNGSYAFGGASTKTTPFVLDSTSVSGVRYQGDSTVEQVPIGDGSMVAANKPGDALFLNPAGSVFGALQGMISALRSGSGIDTATTTLRSAFDQFSSERVSYGSTISRLQADSNFQSSSKVQLQTEENSLTGVDMAQAISELTQAETARNAALSAAARIGQNSLLDYLR</sequence>
<name>Q1IMG8_KORVE</name>
<comment type="similarity">
    <text evidence="2">Belongs to the bacterial flagellin family.</text>
</comment>
<dbReference type="GO" id="GO:0071973">
    <property type="term" value="P:bacterial-type flagellum-dependent cell motility"/>
    <property type="evidence" value="ECO:0007669"/>
    <property type="project" value="InterPro"/>
</dbReference>